<dbReference type="InterPro" id="IPR056098">
    <property type="entry name" value="Acb2/Tad1_hairpin"/>
</dbReference>
<dbReference type="GO" id="GO:0000166">
    <property type="term" value="F:nucleotide binding"/>
    <property type="evidence" value="ECO:0007669"/>
    <property type="project" value="UniProtKB-KW"/>
</dbReference>
<sequence>MHSEELVKRFTYHPPKGTQANRYENIRDKALMFAMFLVAQTPESREQALALTHLDLVVMWANAAIARRENESPES</sequence>
<proteinExistence type="predicted"/>
<organism evidence="3">
    <name type="scientific">viral metagenome</name>
    <dbReference type="NCBI Taxonomy" id="1070528"/>
    <lineage>
        <taxon>unclassified sequences</taxon>
        <taxon>metagenomes</taxon>
        <taxon>organismal metagenomes</taxon>
    </lineage>
</organism>
<dbReference type="AlphaFoldDB" id="A0A6M3IMQ8"/>
<dbReference type="Pfam" id="PF24729">
    <property type="entry name" value="Acb2_Tad1_hairpin"/>
    <property type="match status" value="1"/>
</dbReference>
<feature type="domain" description="Acb2/Tad1 hairpin" evidence="2">
    <location>
        <begin position="6"/>
        <end position="66"/>
    </location>
</feature>
<reference evidence="3" key="1">
    <citation type="submission" date="2020-03" db="EMBL/GenBank/DDBJ databases">
        <title>The deep terrestrial virosphere.</title>
        <authorList>
            <person name="Holmfeldt K."/>
            <person name="Nilsson E."/>
            <person name="Simone D."/>
            <person name="Lopez-Fernandez M."/>
            <person name="Wu X."/>
            <person name="de Brujin I."/>
            <person name="Lundin D."/>
            <person name="Andersson A."/>
            <person name="Bertilsson S."/>
            <person name="Dopson M."/>
        </authorList>
    </citation>
    <scope>NUCLEOTIDE SEQUENCE</scope>
    <source>
        <strain evidence="3">MM415B01381</strain>
    </source>
</reference>
<gene>
    <name evidence="3" type="ORF">MM415B01381_0015</name>
</gene>
<evidence type="ECO:0000259" key="2">
    <source>
        <dbReference type="Pfam" id="PF24729"/>
    </source>
</evidence>
<name>A0A6M3IMQ8_9ZZZZ</name>
<evidence type="ECO:0000256" key="1">
    <source>
        <dbReference type="ARBA" id="ARBA00022741"/>
    </source>
</evidence>
<dbReference type="EMBL" id="MT141347">
    <property type="protein sequence ID" value="QJA58940.1"/>
    <property type="molecule type" value="Genomic_DNA"/>
</dbReference>
<evidence type="ECO:0000313" key="3">
    <source>
        <dbReference type="EMBL" id="QJA58940.1"/>
    </source>
</evidence>
<protein>
    <recommendedName>
        <fullName evidence="2">Acb2/Tad1 hairpin domain-containing protein</fullName>
    </recommendedName>
</protein>
<accession>A0A6M3IMQ8</accession>
<keyword evidence="1" id="KW-0547">Nucleotide-binding</keyword>